<evidence type="ECO:0000256" key="3">
    <source>
        <dbReference type="ARBA" id="ARBA00022605"/>
    </source>
</evidence>
<dbReference type="SUPFAM" id="SSF53686">
    <property type="entry name" value="Tryptophan synthase beta subunit-like PLP-dependent enzymes"/>
    <property type="match status" value="1"/>
</dbReference>
<comment type="similarity">
    <text evidence="2">Belongs to the cysteine synthase/cystathionine beta-synthase family.</text>
</comment>
<protein>
    <submittedName>
        <fullName evidence="8">Cysteine synthase cysK</fullName>
    </submittedName>
</protein>
<reference evidence="8 9" key="1">
    <citation type="submission" date="2024-03" db="EMBL/GenBank/DDBJ databases">
        <title>The Acrasis kona genome and developmental transcriptomes reveal deep origins of eukaryotic multicellular pathways.</title>
        <authorList>
            <person name="Sheikh S."/>
            <person name="Fu C.-J."/>
            <person name="Brown M.W."/>
            <person name="Baldauf S.L."/>
        </authorList>
    </citation>
    <scope>NUCLEOTIDE SEQUENCE [LARGE SCALE GENOMIC DNA]</scope>
    <source>
        <strain evidence="8 9">ATCC MYA-3509</strain>
    </source>
</reference>
<keyword evidence="6" id="KW-0198">Cysteine biosynthesis</keyword>
<gene>
    <name evidence="8" type="ORF">AKO1_013591</name>
</gene>
<dbReference type="NCBIfam" id="NF007989">
    <property type="entry name" value="PRK10717.1"/>
    <property type="match status" value="1"/>
</dbReference>
<proteinExistence type="inferred from homology"/>
<evidence type="ECO:0000256" key="2">
    <source>
        <dbReference type="ARBA" id="ARBA00007103"/>
    </source>
</evidence>
<feature type="domain" description="Tryptophan synthase beta chain-like PALP" evidence="7">
    <location>
        <begin position="8"/>
        <end position="306"/>
    </location>
</feature>
<dbReference type="AlphaFoldDB" id="A0AAW2YU44"/>
<dbReference type="Pfam" id="PF00291">
    <property type="entry name" value="PALP"/>
    <property type="match status" value="1"/>
</dbReference>
<keyword evidence="4" id="KW-0808">Transferase</keyword>
<dbReference type="PROSITE" id="PS00165">
    <property type="entry name" value="DEHYDRATASE_SER_THR"/>
    <property type="match status" value="1"/>
</dbReference>
<dbReference type="PANTHER" id="PTHR10314">
    <property type="entry name" value="CYSTATHIONINE BETA-SYNTHASE"/>
    <property type="match status" value="1"/>
</dbReference>
<comment type="cofactor">
    <cofactor evidence="1">
        <name>pyridoxal 5'-phosphate</name>
        <dbReference type="ChEBI" id="CHEBI:597326"/>
    </cofactor>
</comment>
<sequence>MTADSLDKIGNTPLVLIKSLSELSGNNIYLKCENLNPGGSIKDRAAKQMVLDGIENGTLKKEMTIIEGTAGNTGIGLAMVARELGYKMMVVMPDDQAKEKDYEILKFGAELKKVPAVPFTNPNHFFHTARRMAEEEPEKYWFANQFENLSNFKAHYDTTGPEIYNQLDGKVDVLSCAAGTGGTIAGTSCYLKKMNKQTKVYLVDPDGSGLHSYLSSTDWKSNGLTSITEGVGIMRLVPNFNQALLNSTIDGSFNISDKDLVTIANYVRANDNILLGSSSALNTCGAFKASMMNKGQNLNIVTFFCDAGERTLSKLYNKEFLETKNLHVLDSIEQITERFGVTKE</sequence>
<evidence type="ECO:0000259" key="7">
    <source>
        <dbReference type="Pfam" id="PF00291"/>
    </source>
</evidence>
<dbReference type="FunFam" id="3.40.50.1100:FF:000016">
    <property type="entry name" value="Cysteine synthase A"/>
    <property type="match status" value="1"/>
</dbReference>
<evidence type="ECO:0000313" key="8">
    <source>
        <dbReference type="EMBL" id="KAL0480948.1"/>
    </source>
</evidence>
<accession>A0AAW2YU44</accession>
<keyword evidence="5" id="KW-0663">Pyridoxal phosphate</keyword>
<dbReference type="Proteomes" id="UP001431209">
    <property type="component" value="Unassembled WGS sequence"/>
</dbReference>
<dbReference type="PROSITE" id="PS00901">
    <property type="entry name" value="CYS_SYNTHASE"/>
    <property type="match status" value="1"/>
</dbReference>
<dbReference type="InterPro" id="IPR000634">
    <property type="entry name" value="Ser/Thr_deHydtase_PyrdxlP-BS"/>
</dbReference>
<keyword evidence="3" id="KW-0028">Amino-acid biosynthesis</keyword>
<dbReference type="InterPro" id="IPR050214">
    <property type="entry name" value="Cys_Synth/Cystath_Beta-Synth"/>
</dbReference>
<dbReference type="CDD" id="cd01561">
    <property type="entry name" value="CBS_like"/>
    <property type="match status" value="1"/>
</dbReference>
<dbReference type="InterPro" id="IPR001216">
    <property type="entry name" value="P-phosphate_BS"/>
</dbReference>
<organism evidence="8 9">
    <name type="scientific">Acrasis kona</name>
    <dbReference type="NCBI Taxonomy" id="1008807"/>
    <lineage>
        <taxon>Eukaryota</taxon>
        <taxon>Discoba</taxon>
        <taxon>Heterolobosea</taxon>
        <taxon>Tetramitia</taxon>
        <taxon>Eutetramitia</taxon>
        <taxon>Acrasidae</taxon>
        <taxon>Acrasis</taxon>
    </lineage>
</organism>
<evidence type="ECO:0000256" key="1">
    <source>
        <dbReference type="ARBA" id="ARBA00001933"/>
    </source>
</evidence>
<evidence type="ECO:0000256" key="4">
    <source>
        <dbReference type="ARBA" id="ARBA00022679"/>
    </source>
</evidence>
<evidence type="ECO:0000256" key="5">
    <source>
        <dbReference type="ARBA" id="ARBA00022898"/>
    </source>
</evidence>
<dbReference type="InterPro" id="IPR036052">
    <property type="entry name" value="TrpB-like_PALP_sf"/>
</dbReference>
<dbReference type="Gene3D" id="3.40.50.1100">
    <property type="match status" value="2"/>
</dbReference>
<name>A0AAW2YU44_9EUKA</name>
<dbReference type="GO" id="GO:0030170">
    <property type="term" value="F:pyridoxal phosphate binding"/>
    <property type="evidence" value="ECO:0007669"/>
    <property type="project" value="InterPro"/>
</dbReference>
<dbReference type="EMBL" id="JAOPGA020000708">
    <property type="protein sequence ID" value="KAL0480948.1"/>
    <property type="molecule type" value="Genomic_DNA"/>
</dbReference>
<evidence type="ECO:0000256" key="6">
    <source>
        <dbReference type="ARBA" id="ARBA00023192"/>
    </source>
</evidence>
<comment type="caution">
    <text evidence="8">The sequence shown here is derived from an EMBL/GenBank/DDBJ whole genome shotgun (WGS) entry which is preliminary data.</text>
</comment>
<keyword evidence="9" id="KW-1185">Reference proteome</keyword>
<dbReference type="InterPro" id="IPR001926">
    <property type="entry name" value="TrpB-like_PALP"/>
</dbReference>
<dbReference type="GO" id="GO:0016740">
    <property type="term" value="F:transferase activity"/>
    <property type="evidence" value="ECO:0007669"/>
    <property type="project" value="UniProtKB-KW"/>
</dbReference>
<evidence type="ECO:0000313" key="9">
    <source>
        <dbReference type="Proteomes" id="UP001431209"/>
    </source>
</evidence>
<dbReference type="GO" id="GO:0006535">
    <property type="term" value="P:cysteine biosynthetic process from serine"/>
    <property type="evidence" value="ECO:0007669"/>
    <property type="project" value="InterPro"/>
</dbReference>